<dbReference type="Gramene" id="GBG63338">
    <property type="protein sequence ID" value="GBG63338"/>
    <property type="gene ID" value="CBR_g37696"/>
</dbReference>
<proteinExistence type="predicted"/>
<accession>A0A388JZX1</accession>
<dbReference type="AlphaFoldDB" id="A0A388JZX1"/>
<sequence>MILMSTRAVSTIPVSMRCSDDFGVDALYRRAELMRCIDDSIDDCGVDVLGALYRRLWCRCARCAVSTTVVSMCSMRCIDDCGVDALYRRLWCRCAVSTIVVSMRCIHDCGVDALYRRAESCYQAYFQCLFMAIEKIPSLQLSVSSGARAAMAFTDAGHSRDEGVWNLWMMRTGKA</sequence>
<gene>
    <name evidence="1" type="ORF">CBR_g37696</name>
</gene>
<organism evidence="1 2">
    <name type="scientific">Chara braunii</name>
    <name type="common">Braun's stonewort</name>
    <dbReference type="NCBI Taxonomy" id="69332"/>
    <lineage>
        <taxon>Eukaryota</taxon>
        <taxon>Viridiplantae</taxon>
        <taxon>Streptophyta</taxon>
        <taxon>Charophyceae</taxon>
        <taxon>Charales</taxon>
        <taxon>Characeae</taxon>
        <taxon>Chara</taxon>
    </lineage>
</organism>
<keyword evidence="2" id="KW-1185">Reference proteome</keyword>
<evidence type="ECO:0000313" key="1">
    <source>
        <dbReference type="EMBL" id="GBG63338.1"/>
    </source>
</evidence>
<comment type="caution">
    <text evidence="1">The sequence shown here is derived from an EMBL/GenBank/DDBJ whole genome shotgun (WGS) entry which is preliminary data.</text>
</comment>
<dbReference type="Proteomes" id="UP000265515">
    <property type="component" value="Unassembled WGS sequence"/>
</dbReference>
<evidence type="ECO:0000313" key="2">
    <source>
        <dbReference type="Proteomes" id="UP000265515"/>
    </source>
</evidence>
<protein>
    <submittedName>
        <fullName evidence="1">Uncharacterized protein</fullName>
    </submittedName>
</protein>
<reference evidence="1 2" key="1">
    <citation type="journal article" date="2018" name="Cell">
        <title>The Chara Genome: Secondary Complexity and Implications for Plant Terrestrialization.</title>
        <authorList>
            <person name="Nishiyama T."/>
            <person name="Sakayama H."/>
            <person name="Vries J.D."/>
            <person name="Buschmann H."/>
            <person name="Saint-Marcoux D."/>
            <person name="Ullrich K.K."/>
            <person name="Haas F.B."/>
            <person name="Vanderstraeten L."/>
            <person name="Becker D."/>
            <person name="Lang D."/>
            <person name="Vosolsobe S."/>
            <person name="Rombauts S."/>
            <person name="Wilhelmsson P.K.I."/>
            <person name="Janitza P."/>
            <person name="Kern R."/>
            <person name="Heyl A."/>
            <person name="Rumpler F."/>
            <person name="Villalobos L.I.A.C."/>
            <person name="Clay J.M."/>
            <person name="Skokan R."/>
            <person name="Toyoda A."/>
            <person name="Suzuki Y."/>
            <person name="Kagoshima H."/>
            <person name="Schijlen E."/>
            <person name="Tajeshwar N."/>
            <person name="Catarino B."/>
            <person name="Hetherington A.J."/>
            <person name="Saltykova A."/>
            <person name="Bonnot C."/>
            <person name="Breuninger H."/>
            <person name="Symeonidi A."/>
            <person name="Radhakrishnan G.V."/>
            <person name="Van Nieuwerburgh F."/>
            <person name="Deforce D."/>
            <person name="Chang C."/>
            <person name="Karol K.G."/>
            <person name="Hedrich R."/>
            <person name="Ulvskov P."/>
            <person name="Glockner G."/>
            <person name="Delwiche C.F."/>
            <person name="Petrasek J."/>
            <person name="Van de Peer Y."/>
            <person name="Friml J."/>
            <person name="Beilby M."/>
            <person name="Dolan L."/>
            <person name="Kohara Y."/>
            <person name="Sugano S."/>
            <person name="Fujiyama A."/>
            <person name="Delaux P.-M."/>
            <person name="Quint M."/>
            <person name="TheiBen G."/>
            <person name="Hagemann M."/>
            <person name="Harholt J."/>
            <person name="Dunand C."/>
            <person name="Zachgo S."/>
            <person name="Langdale J."/>
            <person name="Maumus F."/>
            <person name="Straeten D.V.D."/>
            <person name="Gould S.B."/>
            <person name="Rensing S.A."/>
        </authorList>
    </citation>
    <scope>NUCLEOTIDE SEQUENCE [LARGE SCALE GENOMIC DNA]</scope>
    <source>
        <strain evidence="1 2">S276</strain>
    </source>
</reference>
<name>A0A388JZX1_CHABU</name>
<dbReference type="EMBL" id="BFEA01000038">
    <property type="protein sequence ID" value="GBG63338.1"/>
    <property type="molecule type" value="Genomic_DNA"/>
</dbReference>